<name>A0A024CHH8_9SYNE</name>
<evidence type="ECO:0000313" key="1">
    <source>
        <dbReference type="EMBL" id="AHZ34073.1"/>
    </source>
</evidence>
<dbReference type="EMBL" id="KF846556">
    <property type="protein sequence ID" value="AHZ34073.1"/>
    <property type="molecule type" value="Genomic_DNA"/>
</dbReference>
<reference evidence="1" key="1">
    <citation type="journal article" date="2014" name="FEMS Microbiol. Ecol.">
        <title>Development of a targeted metagenomic approach to study a genomic region involved in light harvesting in marine Synechococcus.</title>
        <authorList>
            <person name="Humily F."/>
            <person name="Farrant G.K."/>
            <person name="Marie D."/>
            <person name="Perennou M."/>
            <person name="Mazard S."/>
            <person name="Labadie K."/>
            <person name="Aury J.-M."/>
            <person name="Wincker P."/>
            <person name="Nicolas Segui A."/>
            <person name="Scanlan D.J."/>
            <person name="Garczarek L."/>
        </authorList>
    </citation>
    <scope>NUCLEOTIDE SEQUENCE</scope>
</reference>
<dbReference type="AlphaFoldDB" id="A0A024CHH8"/>
<accession>A0A024CHH8</accession>
<protein>
    <submittedName>
        <fullName evidence="1">Uncharacterized protein</fullName>
    </submittedName>
</protein>
<gene>
    <name evidence="1" type="primary">unk4</name>
</gene>
<sequence length="142" mass="15667">MQSKAEQTLSNLLKSSSEEKEVHFNVGDGVLRLNLKSEDIMLWGDTLKNISDPGNILLACESNQVELSETKLTWIVGAAIRSTKIEKTSDIINLLKSLDIPSDIAEAASKHCPGLGHEITWAFYLERHGWLTASPIMDTTTT</sequence>
<organism evidence="1">
    <name type="scientific">uncultured Synechococcus sp</name>
    <dbReference type="NCBI Taxonomy" id="154535"/>
    <lineage>
        <taxon>Bacteria</taxon>
        <taxon>Bacillati</taxon>
        <taxon>Cyanobacteriota</taxon>
        <taxon>Cyanophyceae</taxon>
        <taxon>Synechococcales</taxon>
        <taxon>Synechococcaceae</taxon>
        <taxon>Synechococcus</taxon>
        <taxon>environmental samples</taxon>
    </lineage>
</organism>
<proteinExistence type="predicted"/>